<feature type="transmembrane region" description="Helical" evidence="1">
    <location>
        <begin position="80"/>
        <end position="98"/>
    </location>
</feature>
<dbReference type="GeneID" id="40322522"/>
<evidence type="ECO:0000313" key="2">
    <source>
        <dbReference type="EMBL" id="RNE99886.1"/>
    </source>
</evidence>
<evidence type="ECO:0000313" key="3">
    <source>
        <dbReference type="Proteomes" id="UP000284403"/>
    </source>
</evidence>
<reference evidence="2 3" key="1">
    <citation type="journal article" date="2018" name="BMC Genomics">
        <title>Genomic comparison of Trypanosoma conorhini and Trypanosoma rangeli to Trypanosoma cruzi strains of high and low virulence.</title>
        <authorList>
            <person name="Bradwell K.R."/>
            <person name="Koparde V.N."/>
            <person name="Matveyev A.V."/>
            <person name="Serrano M.G."/>
            <person name="Alves J.M."/>
            <person name="Parikh H."/>
            <person name="Huang B."/>
            <person name="Lee V."/>
            <person name="Espinosa-Alvarez O."/>
            <person name="Ortiz P.A."/>
            <person name="Costa-Martins A.G."/>
            <person name="Teixeira M.M."/>
            <person name="Buck G.A."/>
        </authorList>
    </citation>
    <scope>NUCLEOTIDE SEQUENCE [LARGE SCALE GENOMIC DNA]</scope>
    <source>
        <strain evidence="2 3">025E</strain>
    </source>
</reference>
<keyword evidence="3" id="KW-1185">Reference proteome</keyword>
<dbReference type="RefSeq" id="XP_029224130.1">
    <property type="nucleotide sequence ID" value="XM_029375742.1"/>
</dbReference>
<keyword evidence="1" id="KW-1133">Transmembrane helix</keyword>
<evidence type="ECO:0000256" key="1">
    <source>
        <dbReference type="SAM" id="Phobius"/>
    </source>
</evidence>
<comment type="caution">
    <text evidence="2">The sequence shown here is derived from an EMBL/GenBank/DDBJ whole genome shotgun (WGS) entry which is preliminary data.</text>
</comment>
<keyword evidence="1" id="KW-0472">Membrane</keyword>
<gene>
    <name evidence="2" type="ORF">Tco025E_08911</name>
</gene>
<dbReference type="Proteomes" id="UP000284403">
    <property type="component" value="Unassembled WGS sequence"/>
</dbReference>
<dbReference type="AlphaFoldDB" id="A0A3R7LMH4"/>
<sequence>MGRQRAFRGHPATCLVAGAAPHGCFALQRSPNPSLMQAEALAAFFLPCWHSPAVCPNASVPARTLTRCGLTPLKRRAARLGAAIGSIILCPIFGVHGISARMARRVVLAAGRFVHSRRERSCRGLVCGPIGVWVFAGPRPGCKGASAGPNCGRLVSLFRSAGAAARRILLAKIVREEIRWCLIYLSLHRLSGSVSFRSPFKPNPLCRRVGGGLKASFCVVTR</sequence>
<dbReference type="EMBL" id="MKKU01000923">
    <property type="protein sequence ID" value="RNE99886.1"/>
    <property type="molecule type" value="Genomic_DNA"/>
</dbReference>
<keyword evidence="1" id="KW-0812">Transmembrane</keyword>
<protein>
    <submittedName>
        <fullName evidence="2">Uncharacterized protein</fullName>
    </submittedName>
</protein>
<accession>A0A3R7LMH4</accession>
<name>A0A3R7LMH4_9TRYP</name>
<proteinExistence type="predicted"/>
<organism evidence="2 3">
    <name type="scientific">Trypanosoma conorhini</name>
    <dbReference type="NCBI Taxonomy" id="83891"/>
    <lineage>
        <taxon>Eukaryota</taxon>
        <taxon>Discoba</taxon>
        <taxon>Euglenozoa</taxon>
        <taxon>Kinetoplastea</taxon>
        <taxon>Metakinetoplastina</taxon>
        <taxon>Trypanosomatida</taxon>
        <taxon>Trypanosomatidae</taxon>
        <taxon>Trypanosoma</taxon>
    </lineage>
</organism>